<dbReference type="Pfam" id="PF04024">
    <property type="entry name" value="PspC"/>
    <property type="match status" value="1"/>
</dbReference>
<dbReference type="RefSeq" id="WP_120539267.1">
    <property type="nucleotide sequence ID" value="NZ_RAVZ01000015.1"/>
</dbReference>
<accession>A0A3A8JBF7</accession>
<keyword evidence="1" id="KW-0472">Membrane</keyword>
<dbReference type="EMBL" id="RAVZ01000015">
    <property type="protein sequence ID" value="RKG93019.1"/>
    <property type="molecule type" value="Genomic_DNA"/>
</dbReference>
<evidence type="ECO:0000313" key="3">
    <source>
        <dbReference type="EMBL" id="RKG93019.1"/>
    </source>
</evidence>
<reference evidence="4" key="1">
    <citation type="submission" date="2018-09" db="EMBL/GenBank/DDBJ databases">
        <authorList>
            <person name="Livingstone P.G."/>
            <person name="Whitworth D.E."/>
        </authorList>
    </citation>
    <scope>NUCLEOTIDE SEQUENCE [LARGE SCALE GENOMIC DNA]</scope>
    <source>
        <strain evidence="4">CA054A</strain>
    </source>
</reference>
<evidence type="ECO:0000313" key="4">
    <source>
        <dbReference type="Proteomes" id="UP000268094"/>
    </source>
</evidence>
<proteinExistence type="predicted"/>
<sequence>MDVTTRCGACSTELSREAAGCPHCRPGASPLHRGEGRSVLGVCSLLARGMGVSVTWVRLAFVVLLFASSGMGLLLYLLVWAFTPARAGAKAPLQGLLDWVSRVANTPVDDDAPRWERRV</sequence>
<protein>
    <submittedName>
        <fullName evidence="3">PspC domain-containing protein</fullName>
    </submittedName>
</protein>
<organism evidence="3 4">
    <name type="scientific">Corallococcus terminator</name>
    <dbReference type="NCBI Taxonomy" id="2316733"/>
    <lineage>
        <taxon>Bacteria</taxon>
        <taxon>Pseudomonadati</taxon>
        <taxon>Myxococcota</taxon>
        <taxon>Myxococcia</taxon>
        <taxon>Myxococcales</taxon>
        <taxon>Cystobacterineae</taxon>
        <taxon>Myxococcaceae</taxon>
        <taxon>Corallococcus</taxon>
    </lineage>
</organism>
<dbReference type="OrthoDB" id="5519632at2"/>
<dbReference type="InterPro" id="IPR007168">
    <property type="entry name" value="Phageshock_PspC_N"/>
</dbReference>
<feature type="transmembrane region" description="Helical" evidence="1">
    <location>
        <begin position="59"/>
        <end position="82"/>
    </location>
</feature>
<evidence type="ECO:0000256" key="1">
    <source>
        <dbReference type="SAM" id="Phobius"/>
    </source>
</evidence>
<gene>
    <name evidence="3" type="ORF">D7V88_04055</name>
</gene>
<feature type="domain" description="Phage shock protein PspC N-terminal" evidence="2">
    <location>
        <begin position="31"/>
        <end position="85"/>
    </location>
</feature>
<evidence type="ECO:0000259" key="2">
    <source>
        <dbReference type="Pfam" id="PF04024"/>
    </source>
</evidence>
<name>A0A3A8JBF7_9BACT</name>
<keyword evidence="4" id="KW-1185">Reference proteome</keyword>
<keyword evidence="1" id="KW-0812">Transmembrane</keyword>
<dbReference type="AlphaFoldDB" id="A0A3A8JBF7"/>
<keyword evidence="1" id="KW-1133">Transmembrane helix</keyword>
<comment type="caution">
    <text evidence="3">The sequence shown here is derived from an EMBL/GenBank/DDBJ whole genome shotgun (WGS) entry which is preliminary data.</text>
</comment>
<dbReference type="Proteomes" id="UP000268094">
    <property type="component" value="Unassembled WGS sequence"/>
</dbReference>